<keyword evidence="1" id="KW-0472">Membrane</keyword>
<keyword evidence="1" id="KW-1133">Transmembrane helix</keyword>
<gene>
    <name evidence="2" type="ORF">C8N46_10389</name>
</gene>
<comment type="caution">
    <text evidence="2">The sequence shown here is derived from an EMBL/GenBank/DDBJ whole genome shotgun (WGS) entry which is preliminary data.</text>
</comment>
<dbReference type="OrthoDB" id="9768714at2"/>
<accession>A0A2T6C114</accession>
<evidence type="ECO:0000256" key="1">
    <source>
        <dbReference type="SAM" id="Phobius"/>
    </source>
</evidence>
<evidence type="ECO:0000313" key="2">
    <source>
        <dbReference type="EMBL" id="PTX61992.1"/>
    </source>
</evidence>
<keyword evidence="3" id="KW-1185">Reference proteome</keyword>
<keyword evidence="1" id="KW-0812">Transmembrane</keyword>
<protein>
    <submittedName>
        <fullName evidence="2">Uncharacterized protein</fullName>
    </submittedName>
</protein>
<sequence>MNKYWQIPNTKDIVLIRDNYVYYGQSEKKITEIPEYFDKISLNKIKKIENSEKSKHLKFYDKNSVEKISIESEKIKTEIVDFIKENLSEFKYWKDLPSNIEYAKVHYFFMAFILFCFSCSIYFYIGISNGEKFPLTNMRVGILHFCLYLAESGILKFVSIYIIIIGLTIYSLRKKLRTKGYIETLKRKNN</sequence>
<reference evidence="2 3" key="1">
    <citation type="submission" date="2018-04" db="EMBL/GenBank/DDBJ databases">
        <title>Genomic Encyclopedia of Archaeal and Bacterial Type Strains, Phase II (KMG-II): from individual species to whole genera.</title>
        <authorList>
            <person name="Goeker M."/>
        </authorList>
    </citation>
    <scope>NUCLEOTIDE SEQUENCE [LARGE SCALE GENOMIC DNA]</scope>
    <source>
        <strain evidence="2 3">DSM 25731</strain>
    </source>
</reference>
<dbReference type="RefSeq" id="WP_146169753.1">
    <property type="nucleotide sequence ID" value="NZ_QBKT01000003.1"/>
</dbReference>
<dbReference type="Proteomes" id="UP000244090">
    <property type="component" value="Unassembled WGS sequence"/>
</dbReference>
<dbReference type="AlphaFoldDB" id="A0A2T6C114"/>
<feature type="transmembrane region" description="Helical" evidence="1">
    <location>
        <begin position="107"/>
        <end position="127"/>
    </location>
</feature>
<name>A0A2T6C114_9FLAO</name>
<proteinExistence type="predicted"/>
<feature type="transmembrane region" description="Helical" evidence="1">
    <location>
        <begin position="147"/>
        <end position="170"/>
    </location>
</feature>
<evidence type="ECO:0000313" key="3">
    <source>
        <dbReference type="Proteomes" id="UP000244090"/>
    </source>
</evidence>
<dbReference type="EMBL" id="QBKT01000003">
    <property type="protein sequence ID" value="PTX61992.1"/>
    <property type="molecule type" value="Genomic_DNA"/>
</dbReference>
<organism evidence="2 3">
    <name type="scientific">Kordia periserrulae</name>
    <dbReference type="NCBI Taxonomy" id="701523"/>
    <lineage>
        <taxon>Bacteria</taxon>
        <taxon>Pseudomonadati</taxon>
        <taxon>Bacteroidota</taxon>
        <taxon>Flavobacteriia</taxon>
        <taxon>Flavobacteriales</taxon>
        <taxon>Flavobacteriaceae</taxon>
        <taxon>Kordia</taxon>
    </lineage>
</organism>